<name>A0A2T0SMM5_9BACT</name>
<dbReference type="PANTHER" id="PTHR33383:SF1">
    <property type="entry name" value="MEMBRANE PROTEIN INSERTION EFFICIENCY FACTOR-RELATED"/>
    <property type="match status" value="1"/>
</dbReference>
<keyword evidence="3" id="KW-1185">Reference proteome</keyword>
<comment type="function">
    <text evidence="1">Could be involved in insertion of integral membrane proteins into the membrane.</text>
</comment>
<dbReference type="AlphaFoldDB" id="A0A2T0SMM5"/>
<dbReference type="PANTHER" id="PTHR33383">
    <property type="entry name" value="MEMBRANE PROTEIN INSERTION EFFICIENCY FACTOR-RELATED"/>
    <property type="match status" value="1"/>
</dbReference>
<dbReference type="NCBIfam" id="TIGR00278">
    <property type="entry name" value="membrane protein insertion efficiency factor YidD"/>
    <property type="match status" value="1"/>
</dbReference>
<dbReference type="Pfam" id="PF01809">
    <property type="entry name" value="YidD"/>
    <property type="match status" value="1"/>
</dbReference>
<dbReference type="OrthoDB" id="9801753at2"/>
<comment type="caution">
    <text evidence="2">The sequence shown here is derived from an EMBL/GenBank/DDBJ whole genome shotgun (WGS) entry which is preliminary data.</text>
</comment>
<dbReference type="InterPro" id="IPR002696">
    <property type="entry name" value="Membr_insert_effic_factor_YidD"/>
</dbReference>
<evidence type="ECO:0000313" key="2">
    <source>
        <dbReference type="EMBL" id="PRY34658.1"/>
    </source>
</evidence>
<dbReference type="EMBL" id="PVTE01000016">
    <property type="protein sequence ID" value="PRY34658.1"/>
    <property type="molecule type" value="Genomic_DNA"/>
</dbReference>
<evidence type="ECO:0000256" key="1">
    <source>
        <dbReference type="HAMAP-Rule" id="MF_00386"/>
    </source>
</evidence>
<dbReference type="RefSeq" id="WP_106139271.1">
    <property type="nucleotide sequence ID" value="NZ_PVTE01000016.1"/>
</dbReference>
<dbReference type="SMART" id="SM01234">
    <property type="entry name" value="Haemolytic"/>
    <property type="match status" value="1"/>
</dbReference>
<keyword evidence="1" id="KW-1003">Cell membrane</keyword>
<gene>
    <name evidence="2" type="ORF">CLV58_11651</name>
</gene>
<dbReference type="Proteomes" id="UP000238375">
    <property type="component" value="Unassembled WGS sequence"/>
</dbReference>
<sequence>MKSVVIGLVRAYQAMLSPYLPNACRYTPTCSQYMIEAVRKHGAWRGGRMGLKRISRCHPWGGHGYDPVP</sequence>
<keyword evidence="1" id="KW-0472">Membrane</keyword>
<dbReference type="HAMAP" id="MF_00386">
    <property type="entry name" value="UPF0161_YidD"/>
    <property type="match status" value="1"/>
</dbReference>
<protein>
    <recommendedName>
        <fullName evidence="1">Putative membrane protein insertion efficiency factor</fullName>
    </recommendedName>
</protein>
<evidence type="ECO:0000313" key="3">
    <source>
        <dbReference type="Proteomes" id="UP000238375"/>
    </source>
</evidence>
<comment type="subcellular location">
    <subcellularLocation>
        <location evidence="1">Cell membrane</location>
        <topology evidence="1">Peripheral membrane protein</topology>
        <orientation evidence="1">Cytoplasmic side</orientation>
    </subcellularLocation>
</comment>
<proteinExistence type="inferred from homology"/>
<reference evidence="2 3" key="1">
    <citation type="submission" date="2018-03" db="EMBL/GenBank/DDBJ databases">
        <title>Genomic Encyclopedia of Archaeal and Bacterial Type Strains, Phase II (KMG-II): from individual species to whole genera.</title>
        <authorList>
            <person name="Goeker M."/>
        </authorList>
    </citation>
    <scope>NUCLEOTIDE SEQUENCE [LARGE SCALE GENOMIC DNA]</scope>
    <source>
        <strain evidence="2 3">DSM 28354</strain>
    </source>
</reference>
<accession>A0A2T0SMM5</accession>
<comment type="similarity">
    <text evidence="1">Belongs to the UPF0161 family.</text>
</comment>
<organism evidence="2 3">
    <name type="scientific">Spirosoma oryzae</name>
    <dbReference type="NCBI Taxonomy" id="1469603"/>
    <lineage>
        <taxon>Bacteria</taxon>
        <taxon>Pseudomonadati</taxon>
        <taxon>Bacteroidota</taxon>
        <taxon>Cytophagia</taxon>
        <taxon>Cytophagales</taxon>
        <taxon>Cytophagaceae</taxon>
        <taxon>Spirosoma</taxon>
    </lineage>
</organism>
<dbReference type="GO" id="GO:0005886">
    <property type="term" value="C:plasma membrane"/>
    <property type="evidence" value="ECO:0007669"/>
    <property type="project" value="UniProtKB-SubCell"/>
</dbReference>